<dbReference type="EMBL" id="BMPI01000014">
    <property type="protein sequence ID" value="GGM29394.1"/>
    <property type="molecule type" value="Genomic_DNA"/>
</dbReference>
<dbReference type="Proteomes" id="UP000642070">
    <property type="component" value="Unassembled WGS sequence"/>
</dbReference>
<comment type="caution">
    <text evidence="1">The sequence shown here is derived from an EMBL/GenBank/DDBJ whole genome shotgun (WGS) entry which is preliminary data.</text>
</comment>
<accession>A0A917TNF8</accession>
<keyword evidence="2" id="KW-1185">Reference proteome</keyword>
<gene>
    <name evidence="1" type="ORF">GCM10007977_033360</name>
</gene>
<reference evidence="1" key="1">
    <citation type="journal article" date="2014" name="Int. J. Syst. Evol. Microbiol.">
        <title>Complete genome sequence of Corynebacterium casei LMG S-19264T (=DSM 44701T), isolated from a smear-ripened cheese.</title>
        <authorList>
            <consortium name="US DOE Joint Genome Institute (JGI-PGF)"/>
            <person name="Walter F."/>
            <person name="Albersmeier A."/>
            <person name="Kalinowski J."/>
            <person name="Ruckert C."/>
        </authorList>
    </citation>
    <scope>NUCLEOTIDE SEQUENCE</scope>
    <source>
        <strain evidence="1">JCM 19831</strain>
    </source>
</reference>
<dbReference type="Gene3D" id="3.20.20.80">
    <property type="entry name" value="Glycosidases"/>
    <property type="match status" value="1"/>
</dbReference>
<name>A0A917TNF8_9ACTN</name>
<evidence type="ECO:0000313" key="1">
    <source>
        <dbReference type="EMBL" id="GGM29394.1"/>
    </source>
</evidence>
<evidence type="ECO:0000313" key="2">
    <source>
        <dbReference type="Proteomes" id="UP000642070"/>
    </source>
</evidence>
<sequence length="87" mass="9482">MRARLQAAAAHVVAEAGQLDALGDRRAGHERAGAADAVDQALVLQALQGLKVITFEFSHFLSPNSVWPAARNLYDRYTEYVSTRTAQ</sequence>
<proteinExistence type="predicted"/>
<organism evidence="1 2">
    <name type="scientific">Dactylosporangium sucinum</name>
    <dbReference type="NCBI Taxonomy" id="1424081"/>
    <lineage>
        <taxon>Bacteria</taxon>
        <taxon>Bacillati</taxon>
        <taxon>Actinomycetota</taxon>
        <taxon>Actinomycetes</taxon>
        <taxon>Micromonosporales</taxon>
        <taxon>Micromonosporaceae</taxon>
        <taxon>Dactylosporangium</taxon>
    </lineage>
</organism>
<protein>
    <submittedName>
        <fullName evidence="1">Uncharacterized protein</fullName>
    </submittedName>
</protein>
<reference evidence="1" key="2">
    <citation type="submission" date="2020-09" db="EMBL/GenBank/DDBJ databases">
        <authorList>
            <person name="Sun Q."/>
            <person name="Ohkuma M."/>
        </authorList>
    </citation>
    <scope>NUCLEOTIDE SEQUENCE</scope>
    <source>
        <strain evidence="1">JCM 19831</strain>
    </source>
</reference>
<dbReference type="AlphaFoldDB" id="A0A917TNF8"/>